<organism evidence="2 3">
    <name type="scientific">Teratosphaeria nubilosa</name>
    <dbReference type="NCBI Taxonomy" id="161662"/>
    <lineage>
        <taxon>Eukaryota</taxon>
        <taxon>Fungi</taxon>
        <taxon>Dikarya</taxon>
        <taxon>Ascomycota</taxon>
        <taxon>Pezizomycotina</taxon>
        <taxon>Dothideomycetes</taxon>
        <taxon>Dothideomycetidae</taxon>
        <taxon>Mycosphaerellales</taxon>
        <taxon>Teratosphaeriaceae</taxon>
        <taxon>Teratosphaeria</taxon>
    </lineage>
</organism>
<accession>A0A6G1L415</accession>
<name>A0A6G1L415_9PEZI</name>
<reference evidence="2" key="1">
    <citation type="journal article" date="2020" name="Stud. Mycol.">
        <title>101 Dothideomycetes genomes: a test case for predicting lifestyles and emergence of pathogens.</title>
        <authorList>
            <person name="Haridas S."/>
            <person name="Albert R."/>
            <person name="Binder M."/>
            <person name="Bloem J."/>
            <person name="Labutti K."/>
            <person name="Salamov A."/>
            <person name="Andreopoulos B."/>
            <person name="Baker S."/>
            <person name="Barry K."/>
            <person name="Bills G."/>
            <person name="Bluhm B."/>
            <person name="Cannon C."/>
            <person name="Castanera R."/>
            <person name="Culley D."/>
            <person name="Daum C."/>
            <person name="Ezra D."/>
            <person name="Gonzalez J."/>
            <person name="Henrissat B."/>
            <person name="Kuo A."/>
            <person name="Liang C."/>
            <person name="Lipzen A."/>
            <person name="Lutzoni F."/>
            <person name="Magnuson J."/>
            <person name="Mondo S."/>
            <person name="Nolan M."/>
            <person name="Ohm R."/>
            <person name="Pangilinan J."/>
            <person name="Park H.-J."/>
            <person name="Ramirez L."/>
            <person name="Alfaro M."/>
            <person name="Sun H."/>
            <person name="Tritt A."/>
            <person name="Yoshinaga Y."/>
            <person name="Zwiers L.-H."/>
            <person name="Turgeon B."/>
            <person name="Goodwin S."/>
            <person name="Spatafora J."/>
            <person name="Crous P."/>
            <person name="Grigoriev I."/>
        </authorList>
    </citation>
    <scope>NUCLEOTIDE SEQUENCE</scope>
    <source>
        <strain evidence="2">CBS 116005</strain>
    </source>
</reference>
<dbReference type="Proteomes" id="UP000799436">
    <property type="component" value="Unassembled WGS sequence"/>
</dbReference>
<dbReference type="OrthoDB" id="3945102at2759"/>
<evidence type="ECO:0000313" key="3">
    <source>
        <dbReference type="Proteomes" id="UP000799436"/>
    </source>
</evidence>
<gene>
    <name evidence="2" type="ORF">EJ03DRAFT_329049</name>
</gene>
<sequence length="322" mass="36449">MRFHKLTAKTQNTYRRQSYFTLNFTSLVISTNVPDLRSQAYVNILRQCDFGCSSPDPPIELCASIRYIYKYLRVHKDLIDLVVNYCITNFLRHRLADDEDFQNLPTKFHQLLCEICMHHDIDNDIACAMVQLPCQVKTPRVIREHACDMDVFYRFHGTMDHDLPKKIQRIQPPEQISNLSLALRPRDTSSNSTTDESESDVDGFYLVSKGRKSSSLDATRSPISEVPGSGDGFQIIASSPATQGAPESDSDVDTFVETARSEAGGNGKLSAFQLSPGRSVTTWLKLIQRIRTQSGHACENHWMVSSALTMWPLAFKERHVLT</sequence>
<keyword evidence="3" id="KW-1185">Reference proteome</keyword>
<feature type="region of interest" description="Disordered" evidence="1">
    <location>
        <begin position="215"/>
        <end position="250"/>
    </location>
</feature>
<evidence type="ECO:0000256" key="1">
    <source>
        <dbReference type="SAM" id="MobiDB-lite"/>
    </source>
</evidence>
<dbReference type="EMBL" id="ML995854">
    <property type="protein sequence ID" value="KAF2767575.1"/>
    <property type="molecule type" value="Genomic_DNA"/>
</dbReference>
<evidence type="ECO:0000313" key="2">
    <source>
        <dbReference type="EMBL" id="KAF2767575.1"/>
    </source>
</evidence>
<protein>
    <submittedName>
        <fullName evidence="2">Uncharacterized protein</fullName>
    </submittedName>
</protein>
<feature type="region of interest" description="Disordered" evidence="1">
    <location>
        <begin position="181"/>
        <end position="202"/>
    </location>
</feature>
<dbReference type="AlphaFoldDB" id="A0A6G1L415"/>
<proteinExistence type="predicted"/>